<evidence type="ECO:0000313" key="3">
    <source>
        <dbReference type="Proteomes" id="UP000716446"/>
    </source>
</evidence>
<name>A0A9N8JPK7_9PEZI</name>
<dbReference type="Proteomes" id="UP000716446">
    <property type="component" value="Unassembled WGS sequence"/>
</dbReference>
<dbReference type="Gene3D" id="1.10.287.1490">
    <property type="match status" value="1"/>
</dbReference>
<feature type="coiled-coil region" evidence="1">
    <location>
        <begin position="8"/>
        <end position="80"/>
    </location>
</feature>
<evidence type="ECO:0000313" key="2">
    <source>
        <dbReference type="EMBL" id="CAD0092225.1"/>
    </source>
</evidence>
<organism evidence="2 3">
    <name type="scientific">Aureobasidium vineae</name>
    <dbReference type="NCBI Taxonomy" id="2773715"/>
    <lineage>
        <taxon>Eukaryota</taxon>
        <taxon>Fungi</taxon>
        <taxon>Dikarya</taxon>
        <taxon>Ascomycota</taxon>
        <taxon>Pezizomycotina</taxon>
        <taxon>Dothideomycetes</taxon>
        <taxon>Dothideomycetidae</taxon>
        <taxon>Dothideales</taxon>
        <taxon>Saccotheciaceae</taxon>
        <taxon>Aureobasidium</taxon>
    </lineage>
</organism>
<evidence type="ECO:0000256" key="1">
    <source>
        <dbReference type="SAM" id="Coils"/>
    </source>
</evidence>
<proteinExistence type="predicted"/>
<protein>
    <submittedName>
        <fullName evidence="2">Uncharacterized protein</fullName>
    </submittedName>
</protein>
<gene>
    <name evidence="2" type="ORF">AWRI4619_LOCUS7235</name>
</gene>
<dbReference type="AlphaFoldDB" id="A0A9N8JPK7"/>
<keyword evidence="3" id="KW-1185">Reference proteome</keyword>
<comment type="caution">
    <text evidence="2">The sequence shown here is derived from an EMBL/GenBank/DDBJ whole genome shotgun (WGS) entry which is preliminary data.</text>
</comment>
<dbReference type="EMBL" id="CAIJEN010000013">
    <property type="protein sequence ID" value="CAD0092225.1"/>
    <property type="molecule type" value="Genomic_DNA"/>
</dbReference>
<keyword evidence="1" id="KW-0175">Coiled coil</keyword>
<reference evidence="2" key="1">
    <citation type="submission" date="2020-06" db="EMBL/GenBank/DDBJ databases">
        <authorList>
            <person name="Onetto C."/>
        </authorList>
    </citation>
    <scope>NUCLEOTIDE SEQUENCE</scope>
</reference>
<sequence>MPRGNKSKEDLEKEVKTLRDSVNALQSWKAQNLKHKTDNVELRTVHLRQEQRINELRGEIDTLSKDNDTLRGNLTALNANVDQWEEYSNEKRDELAKLNLYTDEFETRVSDLQECNEDLEDCLVTKKIKSQALKAEHQELKRSNEALWKTIEYLDEVVEEDQIEVLRLRQGILALKEHWESSMQE</sequence>
<accession>A0A9N8JPK7</accession>